<feature type="region of interest" description="Disordered" evidence="2">
    <location>
        <begin position="129"/>
        <end position="156"/>
    </location>
</feature>
<feature type="region of interest" description="Disordered" evidence="2">
    <location>
        <begin position="2071"/>
        <end position="2091"/>
    </location>
</feature>
<evidence type="ECO:0000256" key="1">
    <source>
        <dbReference type="ARBA" id="ARBA00022581"/>
    </source>
</evidence>
<keyword evidence="1" id="KW-0945">Host-virus interaction</keyword>
<feature type="compositionally biased region" description="Low complexity" evidence="2">
    <location>
        <begin position="2426"/>
        <end position="2448"/>
    </location>
</feature>
<feature type="compositionally biased region" description="Low complexity" evidence="2">
    <location>
        <begin position="2081"/>
        <end position="2091"/>
    </location>
</feature>
<feature type="region of interest" description="Disordered" evidence="2">
    <location>
        <begin position="2417"/>
        <end position="2503"/>
    </location>
</feature>
<organism evidence="3 4">
    <name type="scientific">Novymonas esmeraldas</name>
    <dbReference type="NCBI Taxonomy" id="1808958"/>
    <lineage>
        <taxon>Eukaryota</taxon>
        <taxon>Discoba</taxon>
        <taxon>Euglenozoa</taxon>
        <taxon>Kinetoplastea</taxon>
        <taxon>Metakinetoplastina</taxon>
        <taxon>Trypanosomatida</taxon>
        <taxon>Trypanosomatidae</taxon>
        <taxon>Novymonas</taxon>
    </lineage>
</organism>
<feature type="region of interest" description="Disordered" evidence="2">
    <location>
        <begin position="2348"/>
        <end position="2368"/>
    </location>
</feature>
<evidence type="ECO:0000313" key="3">
    <source>
        <dbReference type="EMBL" id="KAK7196421.1"/>
    </source>
</evidence>
<dbReference type="PANTHER" id="PTHR13037">
    <property type="entry name" value="FORMIN"/>
    <property type="match status" value="1"/>
</dbReference>
<feature type="region of interest" description="Disordered" evidence="2">
    <location>
        <begin position="2677"/>
        <end position="2715"/>
    </location>
</feature>
<feature type="region of interest" description="Disordered" evidence="2">
    <location>
        <begin position="2539"/>
        <end position="2570"/>
    </location>
</feature>
<feature type="region of interest" description="Disordered" evidence="2">
    <location>
        <begin position="756"/>
        <end position="785"/>
    </location>
</feature>
<feature type="compositionally biased region" description="Pro residues" evidence="2">
    <location>
        <begin position="86"/>
        <end position="98"/>
    </location>
</feature>
<dbReference type="EMBL" id="JAECZO010000076">
    <property type="protein sequence ID" value="KAK7196421.1"/>
    <property type="molecule type" value="Genomic_DNA"/>
</dbReference>
<feature type="compositionally biased region" description="Low complexity" evidence="2">
    <location>
        <begin position="771"/>
        <end position="785"/>
    </location>
</feature>
<feature type="region of interest" description="Disordered" evidence="2">
    <location>
        <begin position="2010"/>
        <end position="2040"/>
    </location>
</feature>
<feature type="compositionally biased region" description="Acidic residues" evidence="2">
    <location>
        <begin position="2694"/>
        <end position="2711"/>
    </location>
</feature>
<feature type="region of interest" description="Disordered" evidence="2">
    <location>
        <begin position="2584"/>
        <end position="2615"/>
    </location>
</feature>
<feature type="compositionally biased region" description="Low complexity" evidence="2">
    <location>
        <begin position="1704"/>
        <end position="1718"/>
    </location>
</feature>
<gene>
    <name evidence="3" type="ORF">NESM_000579400</name>
</gene>
<dbReference type="Proteomes" id="UP001430356">
    <property type="component" value="Unassembled WGS sequence"/>
</dbReference>
<accession>A0AAW0ETE0</accession>
<feature type="compositionally biased region" description="Low complexity" evidence="2">
    <location>
        <begin position="2539"/>
        <end position="2561"/>
    </location>
</feature>
<comment type="caution">
    <text evidence="3">The sequence shown here is derived from an EMBL/GenBank/DDBJ whole genome shotgun (WGS) entry which is preliminary data.</text>
</comment>
<feature type="region of interest" description="Disordered" evidence="2">
    <location>
        <begin position="75"/>
        <end position="115"/>
    </location>
</feature>
<keyword evidence="4" id="KW-1185">Reference proteome</keyword>
<feature type="region of interest" description="Disordered" evidence="2">
    <location>
        <begin position="1681"/>
        <end position="1728"/>
    </location>
</feature>
<reference evidence="3 4" key="1">
    <citation type="journal article" date="2021" name="MBio">
        <title>A New Model Trypanosomatid, Novymonas esmeraldas: Genomic Perception of Its 'Candidatus Pandoraea novymonadis' Endosymbiont.</title>
        <authorList>
            <person name="Zakharova A."/>
            <person name="Saura A."/>
            <person name="Butenko A."/>
            <person name="Podesvova L."/>
            <person name="Warmusova S."/>
            <person name="Kostygov A.Y."/>
            <person name="Nenarokova A."/>
            <person name="Lukes J."/>
            <person name="Opperdoes F.R."/>
            <person name="Yurchenko V."/>
        </authorList>
    </citation>
    <scope>NUCLEOTIDE SEQUENCE [LARGE SCALE GENOMIC DNA]</scope>
    <source>
        <strain evidence="3 4">E262AT.01</strain>
    </source>
</reference>
<proteinExistence type="predicted"/>
<feature type="compositionally biased region" description="Basic and acidic residues" evidence="2">
    <location>
        <begin position="2324"/>
        <end position="2333"/>
    </location>
</feature>
<feature type="compositionally biased region" description="Acidic residues" evidence="2">
    <location>
        <begin position="1719"/>
        <end position="1728"/>
    </location>
</feature>
<evidence type="ECO:0000256" key="2">
    <source>
        <dbReference type="SAM" id="MobiDB-lite"/>
    </source>
</evidence>
<sequence length="2801" mass="286778">MPLLVQRTYRLDVAGTTGTDPPNIPFGAAPAVVSGSQESLMSTRTCHRWSFVDAARHETCLVTLQAHQNLHVDVTGEGGADATAPSPSPSPSPSPPPPPERHSRPVGGDAGGLGRDADGLCGFTWEFTLVQTPHPPPGDDGGSAADETTTPPPPPIRARFYFAHTTPLALATLHGTGGVVFLNSRHVLVATEAAAAAGAMDSFVLGSDESAAWTRLAAAVVLPCPRPPPPPPPTHAHRAVSRPSCAPAAWATLLLVAGVPLTNSQTRLVYVIATPCSSSSSSRGRGSAAGDDARAQPRAWDVLACVADLIHCADSAAAPPALEVLLRHVSTLPMLRLGVDDAVGVDDTYRSRSSSSRPPPSRLVSPADLLWAFVEDVAVAGDTAVRVHRDKQVCGSLVALLPCSPASSGALRAAPLPLSSPPAVLAMGVTAAAPYGVLGVCGAALDSYASTARTASLSSVHDIMEELLPSPERTVYELVVGRPTTCVCPCSTTSTATTPAAADDGAHAARVSAQTSLLLLLSDGIVTNRNSRSSGTSAASTPPPGLYLTDATGWDVLAVQSRSHRVPPASTLWCALDPVVLSPPALSAAVDGGVDGGGAGWTARSRDPLHWGLADLDRWMRWCSEEADGSGGAVAGPRSRWWGPPPATTSLVSSSPSSPALEAVAVTAVASRACVPATARRRTAVRCLPLLDTITQELTLVWGCVGGDGADDEAAEALAVARAPPSPSSGSQAAWEAQVAEWVAATYIREALHTTAPLGDDSEDDDHDNRSGSSSSGGEDEATAAAAATATYRAMRMLWAHAVLHARHGGQLPRWPRVLLEVVRGTTSDAMRHHAHLHAYARAVQSFTMARLATDGNGDADALAAEVEDMRRSAGVFARLLLHVLAELDWCAGDAPGRACSRWMILWFIGCGGAPVSRGAAGAAGGGRSGEEVTAAAAAAASAVAAAEAAVVEGLAMQVLLWLGAAAAESPSPTPTELSPLQWLRRALLLFACRDARLPLELTVEDVIAASGVSLQPGTVAARQEAAQAADGVASAHSGTDVAMPSSREAAELRESMEDALLRLVASEALYGAVCHLSNTSPAAEAAAATTAGDGAEHLVLRGVLSIADLHALLCDGWRREQPRDTAAPAGALFVCCLVDLAMAATATDAPAGGGGAAAAAAYNAVVTAALDRWGVQDGARDAPTSPTSRTAASVAALARLHPVIDATAAAAAAAAAPPFPFATLPPLLTIYLWYHVVRRLCTAPSAQVLDAADATSAATAAAAAPASQQQAWVPWLRRAAPCGGVPLQELYQGVCVLRCLAQEDVVCAEEIFAAMHLVHSGADQPASRARASAADVGWLAQYVAAWRHLLLLDAPPLCRATALAAYQERCGPPAAATEAASCEALLRVLHLVYASAGSGRVLRLQLSRTLRWHGGDVAAAAEAGPASYAAFTRVLAAWRWGAVGHTCATTNTNASATTAANGRDVAATLSSWLVQVWANVLVCDPEAVTDVGVYEHLFTALAHAKQQQQRSAAAAGAAADVAFALLRPCLLYALPLLQRLAVEEELLNSGDSAAHVGNGGLRSPAPHPPRVVYAQHNTALLWRGGSDGGAVPHARAPERLCAGEVCERARRQVRRLVSLFAAAAATDVPDGDIRFTALAQLLAMQPSTAELAEAQRRHTQHRRSGCSATAPVCETGAAAAAAAVERRSPSSSSTADDDDDGEGSSSVSHGDSATATATEDEDEDAEPMPELAAFALSPAAAYVAASTAEAVHHAGAGGASGPQTTGCLVVLCEVLRRELRAFTVAELRGSGCVEADAAPLEPHHPRWRLVADAVRLKAFVNAVAEAVEPLSSALALAQPLSMPLLLVLEVLHTVVVSEADVQHGACVGSGTDAAGQSPVLPSAERISAEAAVVQLLHQWIRVVATPLYQRMAPEDRSAVRQLLTEEFGSAYLEAPPANNTVPAALSTARHRNSDLHGEWTRWRQEQRRVAGGGRGGGRGGTTAAALECVRACVAPEYRSLLLLPAAAAAGRDGQPPAPTATPPPPSSLHHRSGTVSSTASAAAAVGSAWMDAGSALRSSLLHTIGATVAPRAAPSPQPQSPSSAPARALPAVTSPPVHEAVALHQSVADATQLLVKEESFKRRQRADQLLREWHDLVSSPAFGRALTQLYVAMRVERRRRELTAFALDQHDLIFAFAHREHQLLLDTARAELRRAWCEWCDQQRFAVRRLLQEERDARMAVQATAHATRASLADTASREGRVWVLHDEGRAGLAALEEDARDALAVAAARAHVVLTTRAAEAEEEAAAAAAAAAMTSVQRRGRKGLGGGAAAVVVPLQSSARHSADGGETHQRSAAAAAAVSSSSAAANSVSAPTGATQPLRPPKEEAAAAAAAAAAARPVAVAAERHDVSAAPAAVSGASGLLGALSRWQTALRDTVAPPPPAGRGATAKEAGGATAAAPVAAAATMQDDWGWSSASGEDDPPPPAAPPAAAPQTVAEEPRAAPTVQLPSHPIGPPRRTAPAAAAAVVIAAAETTAPPPTQPPRRKRLGAAVILEPPVSSSASPPQQQQQQRRQSVSVPEDASTPDPVRSILPAVEAAAMESASKSAAVPRRESRQATTSVATPRARSSETGSVASVAAAAAAATPTNTAPINPDGGAAAAAVVGGAVADDDGWGWSDEEDVVAAPALSAVSGPAVTEPRAAAPPVTAVTAADDDDDDGWGWSDDDDSAAGDVDAGATTASKLVSALTTAAPPHAADAAVGCAHAASNKDAGLVDSATTAAAATAAAAAALRVTAALQAEAEALYSAELKVRARLTALL</sequence>
<feature type="compositionally biased region" description="Low complexity" evidence="2">
    <location>
        <begin position="1681"/>
        <end position="1695"/>
    </location>
</feature>
<dbReference type="PANTHER" id="PTHR13037:SF24">
    <property type="entry name" value="POLYCOMB PROTEIN PCL-RELATED"/>
    <property type="match status" value="1"/>
</dbReference>
<name>A0AAW0ETE0_9TRYP</name>
<feature type="compositionally biased region" description="Low complexity" evidence="2">
    <location>
        <begin position="2683"/>
        <end position="2693"/>
    </location>
</feature>
<feature type="region of interest" description="Disordered" evidence="2">
    <location>
        <begin position="2323"/>
        <end position="2342"/>
    </location>
</feature>
<feature type="compositionally biased region" description="Pro residues" evidence="2">
    <location>
        <begin position="2016"/>
        <end position="2027"/>
    </location>
</feature>
<protein>
    <submittedName>
        <fullName evidence="3">Uncharacterized protein</fullName>
    </submittedName>
</protein>
<evidence type="ECO:0000313" key="4">
    <source>
        <dbReference type="Proteomes" id="UP001430356"/>
    </source>
</evidence>